<accession>A7RNN0</accession>
<organism evidence="16 17">
    <name type="scientific">Nematostella vectensis</name>
    <name type="common">Starlet sea anemone</name>
    <dbReference type="NCBI Taxonomy" id="45351"/>
    <lineage>
        <taxon>Eukaryota</taxon>
        <taxon>Metazoa</taxon>
        <taxon>Cnidaria</taxon>
        <taxon>Anthozoa</taxon>
        <taxon>Hexacorallia</taxon>
        <taxon>Actiniaria</taxon>
        <taxon>Edwardsiidae</taxon>
        <taxon>Nematostella</taxon>
    </lineage>
</organism>
<evidence type="ECO:0000256" key="11">
    <source>
        <dbReference type="ARBA" id="ARBA00023049"/>
    </source>
</evidence>
<dbReference type="PROSITE" id="PS52035">
    <property type="entry name" value="PEPTIDASE_M14"/>
    <property type="match status" value="1"/>
</dbReference>
<evidence type="ECO:0000256" key="2">
    <source>
        <dbReference type="ARBA" id="ARBA00003091"/>
    </source>
</evidence>
<name>A7RNN0_NEMVE</name>
<keyword evidence="10" id="KW-0843">Virulence</keyword>
<evidence type="ECO:0000256" key="14">
    <source>
        <dbReference type="PROSITE-ProRule" id="PRU01379"/>
    </source>
</evidence>
<dbReference type="SMART" id="SM00631">
    <property type="entry name" value="Zn_pept"/>
    <property type="match status" value="1"/>
</dbReference>
<keyword evidence="9" id="KW-0862">Zinc</keyword>
<proteinExistence type="inferred from homology"/>
<evidence type="ECO:0000256" key="8">
    <source>
        <dbReference type="ARBA" id="ARBA00022801"/>
    </source>
</evidence>
<dbReference type="Proteomes" id="UP000001593">
    <property type="component" value="Unassembled WGS sequence"/>
</dbReference>
<protein>
    <recommendedName>
        <fullName evidence="15">Peptidase M14 domain-containing protein</fullName>
    </recommendedName>
</protein>
<keyword evidence="13" id="KW-1015">Disulfide bond</keyword>
<dbReference type="GO" id="GO:0008270">
    <property type="term" value="F:zinc ion binding"/>
    <property type="evidence" value="ECO:0007669"/>
    <property type="project" value="InterPro"/>
</dbReference>
<dbReference type="GO" id="GO:0004181">
    <property type="term" value="F:metallocarboxypeptidase activity"/>
    <property type="evidence" value="ECO:0007669"/>
    <property type="project" value="InterPro"/>
</dbReference>
<evidence type="ECO:0000259" key="15">
    <source>
        <dbReference type="PROSITE" id="PS52035"/>
    </source>
</evidence>
<keyword evidence="6" id="KW-0479">Metal-binding</keyword>
<dbReference type="PANTHER" id="PTHR11705:SF143">
    <property type="entry name" value="SLL0236 PROTEIN"/>
    <property type="match status" value="1"/>
</dbReference>
<dbReference type="InterPro" id="IPR036990">
    <property type="entry name" value="M14A-like_propep"/>
</dbReference>
<dbReference type="PhylomeDB" id="A7RNN0"/>
<evidence type="ECO:0000256" key="4">
    <source>
        <dbReference type="ARBA" id="ARBA00022645"/>
    </source>
</evidence>
<evidence type="ECO:0000256" key="13">
    <source>
        <dbReference type="ARBA" id="ARBA00023157"/>
    </source>
</evidence>
<dbReference type="Pfam" id="PF02244">
    <property type="entry name" value="Propep_M14"/>
    <property type="match status" value="2"/>
</dbReference>
<dbReference type="PROSITE" id="PS00132">
    <property type="entry name" value="CARBOXYPEPT_ZN_1"/>
    <property type="match status" value="1"/>
</dbReference>
<keyword evidence="12" id="KW-0865">Zymogen</keyword>
<dbReference type="Gene3D" id="3.40.630.10">
    <property type="entry name" value="Zn peptidases"/>
    <property type="match status" value="1"/>
</dbReference>
<dbReference type="eggNOG" id="KOG2650">
    <property type="taxonomic scope" value="Eukaryota"/>
</dbReference>
<feature type="domain" description="Peptidase M14" evidence="15">
    <location>
        <begin position="212"/>
        <end position="328"/>
    </location>
</feature>
<reference evidence="16 17" key="1">
    <citation type="journal article" date="2007" name="Science">
        <title>Sea anemone genome reveals ancestral eumetazoan gene repertoire and genomic organization.</title>
        <authorList>
            <person name="Putnam N.H."/>
            <person name="Srivastava M."/>
            <person name="Hellsten U."/>
            <person name="Dirks B."/>
            <person name="Chapman J."/>
            <person name="Salamov A."/>
            <person name="Terry A."/>
            <person name="Shapiro H."/>
            <person name="Lindquist E."/>
            <person name="Kapitonov V.V."/>
            <person name="Jurka J."/>
            <person name="Genikhovich G."/>
            <person name="Grigoriev I.V."/>
            <person name="Lucas S.M."/>
            <person name="Steele R.E."/>
            <person name="Finnerty J.R."/>
            <person name="Technau U."/>
            <person name="Martindale M.Q."/>
            <person name="Rokhsar D.S."/>
        </authorList>
    </citation>
    <scope>NUCLEOTIDE SEQUENCE [LARGE SCALE GENOMIC DNA]</scope>
    <source>
        <strain evidence="17">CH2 X CH6</strain>
    </source>
</reference>
<dbReference type="PANTHER" id="PTHR11705">
    <property type="entry name" value="PROTEASE FAMILY M14 CARBOXYPEPTIDASE A,B"/>
    <property type="match status" value="1"/>
</dbReference>
<evidence type="ECO:0000256" key="9">
    <source>
        <dbReference type="ARBA" id="ARBA00022833"/>
    </source>
</evidence>
<evidence type="ECO:0000256" key="10">
    <source>
        <dbReference type="ARBA" id="ARBA00023026"/>
    </source>
</evidence>
<gene>
    <name evidence="16" type="ORF">NEMVEDRAFT_v1g199779</name>
</gene>
<evidence type="ECO:0000256" key="7">
    <source>
        <dbReference type="ARBA" id="ARBA00022729"/>
    </source>
</evidence>
<evidence type="ECO:0000313" key="16">
    <source>
        <dbReference type="EMBL" id="EDO46956.1"/>
    </source>
</evidence>
<dbReference type="HOGENOM" id="CLU_848107_0_0_1"/>
<evidence type="ECO:0000256" key="1">
    <source>
        <dbReference type="ARBA" id="ARBA00001947"/>
    </source>
</evidence>
<keyword evidence="5" id="KW-0645">Protease</keyword>
<keyword evidence="4" id="KW-0121">Carboxypeptidase</keyword>
<keyword evidence="8" id="KW-0378">Hydrolase</keyword>
<keyword evidence="17" id="KW-1185">Reference proteome</keyword>
<comment type="caution">
    <text evidence="14">Lacks conserved residue(s) required for the propagation of feature annotation.</text>
</comment>
<keyword evidence="11" id="KW-0482">Metalloprotease</keyword>
<dbReference type="SUPFAM" id="SSF53187">
    <property type="entry name" value="Zn-dependent exopeptidases"/>
    <property type="match status" value="1"/>
</dbReference>
<dbReference type="Pfam" id="PF00246">
    <property type="entry name" value="Peptidase_M14"/>
    <property type="match status" value="1"/>
</dbReference>
<comment type="similarity">
    <text evidence="3 14">Belongs to the peptidase M14 family.</text>
</comment>
<dbReference type="EMBL" id="DS469523">
    <property type="protein sequence ID" value="EDO46956.1"/>
    <property type="molecule type" value="Genomic_DNA"/>
</dbReference>
<dbReference type="SUPFAM" id="SSF54897">
    <property type="entry name" value="Protease propeptides/inhibitors"/>
    <property type="match status" value="2"/>
</dbReference>
<sequence length="328" mass="36999">MADLSQVLSCAVVFASDRVVRVRPVNDNHVTLLSGLEESQPFNVDFWTFPSNPGKTVDIHVGARDFYTLKAWLHSQGMEFTSRDLQGIASQAVNAQKQQTFADRPVLSCAVVFASDRVVRVRPANDNHVTLLSGLEESQPFNVDFWTFPSNPGKTVDIHVGARDFYTLKAWLHSQGMEFTSRDLQGIASQAANAQKQQTFADRPGNLAWFKKYHQHDEIIAELKRIAKGAKNRTQLLSIGNSYEKREQLVIRINGTNGKYKADKPVFFVNCGIHAREWVSPATCMYIIHELVSKYEKDAKVTSVLDKMDFIIHPMVNPDGYVFTHKNV</sequence>
<evidence type="ECO:0000256" key="12">
    <source>
        <dbReference type="ARBA" id="ARBA00023145"/>
    </source>
</evidence>
<dbReference type="OMA" id="TVDIHVG"/>
<keyword evidence="7" id="KW-0732">Signal</keyword>
<comment type="function">
    <text evidence="2">Extracellular metalloprotease that contributes to pathogenicity.</text>
</comment>
<dbReference type="InterPro" id="IPR003146">
    <property type="entry name" value="M14A_act_pep"/>
</dbReference>
<dbReference type="Gene3D" id="3.30.70.340">
    <property type="entry name" value="Metallocarboxypeptidase-like"/>
    <property type="match status" value="2"/>
</dbReference>
<dbReference type="InParanoid" id="A7RNN0"/>
<evidence type="ECO:0000313" key="17">
    <source>
        <dbReference type="Proteomes" id="UP000001593"/>
    </source>
</evidence>
<comment type="cofactor">
    <cofactor evidence="1">
        <name>Zn(2+)</name>
        <dbReference type="ChEBI" id="CHEBI:29105"/>
    </cofactor>
</comment>
<evidence type="ECO:0000256" key="5">
    <source>
        <dbReference type="ARBA" id="ARBA00022670"/>
    </source>
</evidence>
<dbReference type="GO" id="GO:0006508">
    <property type="term" value="P:proteolysis"/>
    <property type="evidence" value="ECO:0007669"/>
    <property type="project" value="UniProtKB-KW"/>
</dbReference>
<dbReference type="InterPro" id="IPR000834">
    <property type="entry name" value="Peptidase_M14"/>
</dbReference>
<dbReference type="InterPro" id="IPR057246">
    <property type="entry name" value="CARBOXYPEPT_ZN_1"/>
</dbReference>
<evidence type="ECO:0000256" key="3">
    <source>
        <dbReference type="ARBA" id="ARBA00005988"/>
    </source>
</evidence>
<evidence type="ECO:0000256" key="6">
    <source>
        <dbReference type="ARBA" id="ARBA00022723"/>
    </source>
</evidence>
<dbReference type="AlphaFoldDB" id="A7RNN0"/>
<dbReference type="FunFam" id="3.40.630.10:FF:000084">
    <property type="entry name" value="Carboxypeptidase B2"/>
    <property type="match status" value="1"/>
</dbReference>